<feature type="domain" description="RNase H type-1" evidence="1">
    <location>
        <begin position="66"/>
        <end position="191"/>
    </location>
</feature>
<organism evidence="2 3">
    <name type="scientific">Aromia moschata</name>
    <dbReference type="NCBI Taxonomy" id="1265417"/>
    <lineage>
        <taxon>Eukaryota</taxon>
        <taxon>Metazoa</taxon>
        <taxon>Ecdysozoa</taxon>
        <taxon>Arthropoda</taxon>
        <taxon>Hexapoda</taxon>
        <taxon>Insecta</taxon>
        <taxon>Pterygota</taxon>
        <taxon>Neoptera</taxon>
        <taxon>Endopterygota</taxon>
        <taxon>Coleoptera</taxon>
        <taxon>Polyphaga</taxon>
        <taxon>Cucujiformia</taxon>
        <taxon>Chrysomeloidea</taxon>
        <taxon>Cerambycidae</taxon>
        <taxon>Cerambycinae</taxon>
        <taxon>Callichromatini</taxon>
        <taxon>Aromia</taxon>
    </lineage>
</organism>
<proteinExistence type="predicted"/>
<dbReference type="SUPFAM" id="SSF53098">
    <property type="entry name" value="Ribonuclease H-like"/>
    <property type="match status" value="1"/>
</dbReference>
<sequence length="251" mass="28591">MGLQTYDWNNGLCKLRPLQLWKQCCTCLPPLHIVLEVEALTAAYRLEISGSNHHETEVPYRDLQRIKAKYMSYTCHSLSQTVSGDYTERSIYVLEPSSTHMDPKRNKILERVQQTETRGRNNCKRIQIISDSQAALKALGAGEIHFQTVKDCMTSLIQLAEHDSITVKWVRGHHGHEGNERADFLAKKEAEVPLIVPEPTCGLAYRTARRTIKDLLRDKHTSHWAKVPALRQSGMFISTILGQVNRPYKTG</sequence>
<dbReference type="PROSITE" id="PS50879">
    <property type="entry name" value="RNASE_H_1"/>
    <property type="match status" value="1"/>
</dbReference>
<name>A0AAV8YE55_9CUCU</name>
<dbReference type="GO" id="GO:0003676">
    <property type="term" value="F:nucleic acid binding"/>
    <property type="evidence" value="ECO:0007669"/>
    <property type="project" value="InterPro"/>
</dbReference>
<comment type="caution">
    <text evidence="2">The sequence shown here is derived from an EMBL/GenBank/DDBJ whole genome shotgun (WGS) entry which is preliminary data.</text>
</comment>
<dbReference type="Proteomes" id="UP001162162">
    <property type="component" value="Unassembled WGS sequence"/>
</dbReference>
<keyword evidence="3" id="KW-1185">Reference proteome</keyword>
<protein>
    <recommendedName>
        <fullName evidence="1">RNase H type-1 domain-containing protein</fullName>
    </recommendedName>
</protein>
<dbReference type="Gene3D" id="3.30.420.10">
    <property type="entry name" value="Ribonuclease H-like superfamily/Ribonuclease H"/>
    <property type="match status" value="1"/>
</dbReference>
<dbReference type="AlphaFoldDB" id="A0AAV8YE55"/>
<dbReference type="EMBL" id="JAPWTK010000123">
    <property type="protein sequence ID" value="KAJ8949134.1"/>
    <property type="molecule type" value="Genomic_DNA"/>
</dbReference>
<dbReference type="Pfam" id="PF00075">
    <property type="entry name" value="RNase_H"/>
    <property type="match status" value="1"/>
</dbReference>
<accession>A0AAV8YE55</accession>
<dbReference type="GO" id="GO:0004523">
    <property type="term" value="F:RNA-DNA hybrid ribonuclease activity"/>
    <property type="evidence" value="ECO:0007669"/>
    <property type="project" value="InterPro"/>
</dbReference>
<evidence type="ECO:0000313" key="3">
    <source>
        <dbReference type="Proteomes" id="UP001162162"/>
    </source>
</evidence>
<evidence type="ECO:0000259" key="1">
    <source>
        <dbReference type="PROSITE" id="PS50879"/>
    </source>
</evidence>
<reference evidence="2" key="1">
    <citation type="journal article" date="2023" name="Insect Mol. Biol.">
        <title>Genome sequencing provides insights into the evolution of gene families encoding plant cell wall-degrading enzymes in longhorned beetles.</title>
        <authorList>
            <person name="Shin N.R."/>
            <person name="Okamura Y."/>
            <person name="Kirsch R."/>
            <person name="Pauchet Y."/>
        </authorList>
    </citation>
    <scope>NUCLEOTIDE SEQUENCE</scope>
    <source>
        <strain evidence="2">AMC_N1</strain>
    </source>
</reference>
<dbReference type="InterPro" id="IPR036397">
    <property type="entry name" value="RNaseH_sf"/>
</dbReference>
<gene>
    <name evidence="2" type="ORF">NQ318_012882</name>
</gene>
<dbReference type="InterPro" id="IPR012337">
    <property type="entry name" value="RNaseH-like_sf"/>
</dbReference>
<dbReference type="InterPro" id="IPR002156">
    <property type="entry name" value="RNaseH_domain"/>
</dbReference>
<evidence type="ECO:0000313" key="2">
    <source>
        <dbReference type="EMBL" id="KAJ8949134.1"/>
    </source>
</evidence>